<feature type="region of interest" description="Disordered" evidence="4">
    <location>
        <begin position="326"/>
        <end position="351"/>
    </location>
</feature>
<dbReference type="Gene3D" id="1.10.10.10">
    <property type="entry name" value="Winged helix-like DNA-binding domain superfamily/Winged helix DNA-binding domain"/>
    <property type="match status" value="2"/>
</dbReference>
<proteinExistence type="predicted"/>
<dbReference type="EMBL" id="JBHTCG010000025">
    <property type="protein sequence ID" value="MFC7386242.1"/>
    <property type="molecule type" value="Genomic_DNA"/>
</dbReference>
<evidence type="ECO:0000256" key="1">
    <source>
        <dbReference type="ARBA" id="ARBA00023015"/>
    </source>
</evidence>
<comment type="caution">
    <text evidence="6">The sequence shown here is derived from an EMBL/GenBank/DDBJ whole genome shotgun (WGS) entry which is preliminary data.</text>
</comment>
<dbReference type="InterPro" id="IPR036388">
    <property type="entry name" value="WH-like_DNA-bd_sf"/>
</dbReference>
<accession>A0ABW2PCM5</accession>
<dbReference type="Proteomes" id="UP001596496">
    <property type="component" value="Unassembled WGS sequence"/>
</dbReference>
<feature type="domain" description="HTH hxlR-type" evidence="5">
    <location>
        <begin position="190"/>
        <end position="282"/>
    </location>
</feature>
<feature type="compositionally biased region" description="Basic and acidic residues" evidence="4">
    <location>
        <begin position="326"/>
        <end position="336"/>
    </location>
</feature>
<dbReference type="PANTHER" id="PTHR33204">
    <property type="entry name" value="TRANSCRIPTIONAL REGULATOR, MARR FAMILY"/>
    <property type="match status" value="1"/>
</dbReference>
<keyword evidence="3" id="KW-0804">Transcription</keyword>
<evidence type="ECO:0000259" key="5">
    <source>
        <dbReference type="PROSITE" id="PS51118"/>
    </source>
</evidence>
<evidence type="ECO:0000256" key="2">
    <source>
        <dbReference type="ARBA" id="ARBA00023125"/>
    </source>
</evidence>
<sequence>MNITQKGYHPENPLPWPAALHAEADGADTDLSAFGRALGMLGDRWVLLIIQRAFLLHVRTFAGWRDELGISESVLATRLKELVGHGILAPVAYRDGRTRYEYRLTGAGLRLWSFLLAIHGWERDWADGPNLLGPTHDICGQDARPYLACGACRRPVGARDTATELGPRASFVRIGLPRHHRRTLRGGDHVGYCPHSMEILGDRWSTAVLAAALLGVKRFVDFQSRLGIAPSVLTERLKRFVEVGVLTADSCRLYRLTEKGLAFFEVFAFLAEWAQRELPVPEDARLVITHRYCGEVLTPVLVCLACDGVLERRRIHFDLTGYVPPARREHPRRDRPPPAPPEPYPVAGHVS</sequence>
<dbReference type="InterPro" id="IPR002577">
    <property type="entry name" value="HTH_HxlR"/>
</dbReference>
<evidence type="ECO:0000313" key="6">
    <source>
        <dbReference type="EMBL" id="MFC7386242.1"/>
    </source>
</evidence>
<feature type="domain" description="HTH hxlR-type" evidence="5">
    <location>
        <begin position="32"/>
        <end position="130"/>
    </location>
</feature>
<dbReference type="RefSeq" id="WP_380830024.1">
    <property type="nucleotide sequence ID" value="NZ_JBHTCG010000025.1"/>
</dbReference>
<protein>
    <submittedName>
        <fullName evidence="6">Winged helix-turn-helix transcriptional regulator</fullName>
    </submittedName>
</protein>
<keyword evidence="1" id="KW-0805">Transcription regulation</keyword>
<evidence type="ECO:0000256" key="4">
    <source>
        <dbReference type="SAM" id="MobiDB-lite"/>
    </source>
</evidence>
<keyword evidence="2" id="KW-0238">DNA-binding</keyword>
<gene>
    <name evidence="6" type="ORF">ACFQSB_28815</name>
</gene>
<keyword evidence="7" id="KW-1185">Reference proteome</keyword>
<dbReference type="PANTHER" id="PTHR33204:SF18">
    <property type="entry name" value="TRANSCRIPTIONAL REGULATORY PROTEIN"/>
    <property type="match status" value="1"/>
</dbReference>
<dbReference type="SUPFAM" id="SSF46785">
    <property type="entry name" value="Winged helix' DNA-binding domain"/>
    <property type="match status" value="2"/>
</dbReference>
<name>A0ABW2PCM5_9ACTN</name>
<dbReference type="PROSITE" id="PS51118">
    <property type="entry name" value="HTH_HXLR"/>
    <property type="match status" value="2"/>
</dbReference>
<dbReference type="InterPro" id="IPR036390">
    <property type="entry name" value="WH_DNA-bd_sf"/>
</dbReference>
<reference evidence="7" key="1">
    <citation type="journal article" date="2019" name="Int. J. Syst. Evol. Microbiol.">
        <title>The Global Catalogue of Microorganisms (GCM) 10K type strain sequencing project: providing services to taxonomists for standard genome sequencing and annotation.</title>
        <authorList>
            <consortium name="The Broad Institute Genomics Platform"/>
            <consortium name="The Broad Institute Genome Sequencing Center for Infectious Disease"/>
            <person name="Wu L."/>
            <person name="Ma J."/>
        </authorList>
    </citation>
    <scope>NUCLEOTIDE SEQUENCE [LARGE SCALE GENOMIC DNA]</scope>
    <source>
        <strain evidence="7">CECT 7649</strain>
    </source>
</reference>
<evidence type="ECO:0000256" key="3">
    <source>
        <dbReference type="ARBA" id="ARBA00023163"/>
    </source>
</evidence>
<organism evidence="6 7">
    <name type="scientific">Sphaerisporangium rhizosphaerae</name>
    <dbReference type="NCBI Taxonomy" id="2269375"/>
    <lineage>
        <taxon>Bacteria</taxon>
        <taxon>Bacillati</taxon>
        <taxon>Actinomycetota</taxon>
        <taxon>Actinomycetes</taxon>
        <taxon>Streptosporangiales</taxon>
        <taxon>Streptosporangiaceae</taxon>
        <taxon>Sphaerisporangium</taxon>
    </lineage>
</organism>
<evidence type="ECO:0000313" key="7">
    <source>
        <dbReference type="Proteomes" id="UP001596496"/>
    </source>
</evidence>
<dbReference type="Pfam" id="PF01638">
    <property type="entry name" value="HxlR"/>
    <property type="match status" value="2"/>
</dbReference>